<dbReference type="InParanoid" id="A0A1Q3CQ89"/>
<dbReference type="EMBL" id="BDDD01002585">
    <property type="protein sequence ID" value="GAV82261.1"/>
    <property type="molecule type" value="Genomic_DNA"/>
</dbReference>
<accession>A0A1Q3CQ89</accession>
<keyword evidence="2" id="KW-1185">Reference proteome</keyword>
<dbReference type="Pfam" id="PF14223">
    <property type="entry name" value="Retrotran_gag_2"/>
    <property type="match status" value="1"/>
</dbReference>
<evidence type="ECO:0000313" key="1">
    <source>
        <dbReference type="EMBL" id="GAV82261.1"/>
    </source>
</evidence>
<dbReference type="Proteomes" id="UP000187406">
    <property type="component" value="Unassembled WGS sequence"/>
</dbReference>
<gene>
    <name evidence="1" type="ORF">CFOL_v3_25713</name>
</gene>
<name>A0A1Q3CQ89_CEPFO</name>
<sequence length="156" mass="18199">MATFSIVNDNVSHFVNMPPFFNGNNYNEWKVKMNSFIQSLDYNLWDIVVFGLEMSKETMSKTEIRYDEKEMLKLNAKAKHIMFCALSSNVFYCISSCIPTKEIWDKLEDIHEEKNDEETSLCLMARDVSKSESDEEDASKEGNEVSYDEFIKVVDR</sequence>
<evidence type="ECO:0000313" key="2">
    <source>
        <dbReference type="Proteomes" id="UP000187406"/>
    </source>
</evidence>
<dbReference type="OrthoDB" id="1932348at2759"/>
<dbReference type="PANTHER" id="PTHR34676:SF8">
    <property type="entry name" value="TRANSMEMBRANE PROTEIN"/>
    <property type="match status" value="1"/>
</dbReference>
<organism evidence="1 2">
    <name type="scientific">Cephalotus follicularis</name>
    <name type="common">Albany pitcher plant</name>
    <dbReference type="NCBI Taxonomy" id="3775"/>
    <lineage>
        <taxon>Eukaryota</taxon>
        <taxon>Viridiplantae</taxon>
        <taxon>Streptophyta</taxon>
        <taxon>Embryophyta</taxon>
        <taxon>Tracheophyta</taxon>
        <taxon>Spermatophyta</taxon>
        <taxon>Magnoliopsida</taxon>
        <taxon>eudicotyledons</taxon>
        <taxon>Gunneridae</taxon>
        <taxon>Pentapetalae</taxon>
        <taxon>rosids</taxon>
        <taxon>fabids</taxon>
        <taxon>Oxalidales</taxon>
        <taxon>Cephalotaceae</taxon>
        <taxon>Cephalotus</taxon>
    </lineage>
</organism>
<comment type="caution">
    <text evidence="1">The sequence shown here is derived from an EMBL/GenBank/DDBJ whole genome shotgun (WGS) entry which is preliminary data.</text>
</comment>
<dbReference type="PANTHER" id="PTHR34676">
    <property type="entry name" value="DUF4219 DOMAIN-CONTAINING PROTEIN-RELATED"/>
    <property type="match status" value="1"/>
</dbReference>
<protein>
    <submittedName>
        <fullName evidence="1">DUF4219 domain-containing protein</fullName>
    </submittedName>
</protein>
<reference evidence="2" key="1">
    <citation type="submission" date="2016-04" db="EMBL/GenBank/DDBJ databases">
        <title>Cephalotus genome sequencing.</title>
        <authorList>
            <person name="Fukushima K."/>
            <person name="Hasebe M."/>
            <person name="Fang X."/>
        </authorList>
    </citation>
    <scope>NUCLEOTIDE SEQUENCE [LARGE SCALE GENOMIC DNA]</scope>
    <source>
        <strain evidence="2">cv. St1</strain>
    </source>
</reference>
<dbReference type="AlphaFoldDB" id="A0A1Q3CQ89"/>
<proteinExistence type="predicted"/>